<feature type="transmembrane region" description="Helical" evidence="1">
    <location>
        <begin position="95"/>
        <end position="113"/>
    </location>
</feature>
<evidence type="ECO:0000313" key="3">
    <source>
        <dbReference type="Proteomes" id="UP000054977"/>
    </source>
</evidence>
<evidence type="ECO:0000256" key="1">
    <source>
        <dbReference type="SAM" id="Phobius"/>
    </source>
</evidence>
<feature type="transmembrane region" description="Helical" evidence="1">
    <location>
        <begin position="34"/>
        <end position="57"/>
    </location>
</feature>
<keyword evidence="1" id="KW-0812">Transmembrane</keyword>
<protein>
    <submittedName>
        <fullName evidence="2">Uncharacterized protein</fullName>
    </submittedName>
</protein>
<gene>
    <name evidence="2" type="ORF">AWB65_02977</name>
</gene>
<sequence length="152" mass="15629">MSAVNAYSRDAVSAIETNRAAAWTARLLRGERHAAALTGLALAYALSWAELGLSLLIGLPADAAGGHPFAASVVARVLVGVLYLCVAARLQWARWVTVALGFASVVLVAPTLALQWQVFPAAAVVSGLAVVCKLSASLFLLAPAARAVAQPV</sequence>
<dbReference type="Proteomes" id="UP000054977">
    <property type="component" value="Unassembled WGS sequence"/>
</dbReference>
<organism evidence="2 3">
    <name type="scientific">Caballeronia humi</name>
    <dbReference type="NCBI Taxonomy" id="326474"/>
    <lineage>
        <taxon>Bacteria</taxon>
        <taxon>Pseudomonadati</taxon>
        <taxon>Pseudomonadota</taxon>
        <taxon>Betaproteobacteria</taxon>
        <taxon>Burkholderiales</taxon>
        <taxon>Burkholderiaceae</taxon>
        <taxon>Caballeronia</taxon>
    </lineage>
</organism>
<keyword evidence="3" id="KW-1185">Reference proteome</keyword>
<feature type="transmembrane region" description="Helical" evidence="1">
    <location>
        <begin position="119"/>
        <end position="142"/>
    </location>
</feature>
<keyword evidence="1" id="KW-1133">Transmembrane helix</keyword>
<feature type="transmembrane region" description="Helical" evidence="1">
    <location>
        <begin position="69"/>
        <end position="88"/>
    </location>
</feature>
<dbReference type="STRING" id="326474.AWB65_02977"/>
<evidence type="ECO:0000313" key="2">
    <source>
        <dbReference type="EMBL" id="SAL39595.1"/>
    </source>
</evidence>
<reference evidence="2" key="1">
    <citation type="submission" date="2016-01" db="EMBL/GenBank/DDBJ databases">
        <authorList>
            <person name="Peeters C."/>
        </authorList>
    </citation>
    <scope>NUCLEOTIDE SEQUENCE [LARGE SCALE GENOMIC DNA]</scope>
    <source>
        <strain evidence="2">LMG 22934</strain>
    </source>
</reference>
<dbReference type="AlphaFoldDB" id="A0A158H5K1"/>
<dbReference type="EMBL" id="FCNW02000013">
    <property type="protein sequence ID" value="SAL39595.1"/>
    <property type="molecule type" value="Genomic_DNA"/>
</dbReference>
<dbReference type="RefSeq" id="WP_200821722.1">
    <property type="nucleotide sequence ID" value="NZ_FCNW02000013.1"/>
</dbReference>
<proteinExistence type="predicted"/>
<name>A0A158H5K1_9BURK</name>
<keyword evidence="1" id="KW-0472">Membrane</keyword>
<comment type="caution">
    <text evidence="2">The sequence shown here is derived from an EMBL/GenBank/DDBJ whole genome shotgun (WGS) entry which is preliminary data.</text>
</comment>
<accession>A0A158H5K1</accession>